<proteinExistence type="inferred from homology"/>
<evidence type="ECO:0000256" key="7">
    <source>
        <dbReference type="ARBA" id="ARBA00023288"/>
    </source>
</evidence>
<organism evidence="10 11">
    <name type="scientific">Paenibacillus antri</name>
    <dbReference type="NCBI Taxonomy" id="2582848"/>
    <lineage>
        <taxon>Bacteria</taxon>
        <taxon>Bacillati</taxon>
        <taxon>Bacillota</taxon>
        <taxon>Bacilli</taxon>
        <taxon>Bacillales</taxon>
        <taxon>Paenibacillaceae</taxon>
        <taxon>Paenibacillus</taxon>
    </lineage>
</organism>
<dbReference type="GO" id="GO:0009847">
    <property type="term" value="P:spore germination"/>
    <property type="evidence" value="ECO:0007669"/>
    <property type="project" value="InterPro"/>
</dbReference>
<dbReference type="PANTHER" id="PTHR35789:SF1">
    <property type="entry name" value="SPORE GERMINATION PROTEIN B3"/>
    <property type="match status" value="1"/>
</dbReference>
<evidence type="ECO:0000259" key="9">
    <source>
        <dbReference type="Pfam" id="PF25198"/>
    </source>
</evidence>
<dbReference type="AlphaFoldDB" id="A0A5R9G7A2"/>
<comment type="caution">
    <text evidence="10">The sequence shown here is derived from an EMBL/GenBank/DDBJ whole genome shotgun (WGS) entry which is preliminary data.</text>
</comment>
<keyword evidence="3" id="KW-0309">Germination</keyword>
<dbReference type="Pfam" id="PF25198">
    <property type="entry name" value="Spore_GerAC_N"/>
    <property type="match status" value="1"/>
</dbReference>
<dbReference type="EMBL" id="VCIW01000005">
    <property type="protein sequence ID" value="TLS52287.1"/>
    <property type="molecule type" value="Genomic_DNA"/>
</dbReference>
<accession>A0A5R9G7A2</accession>
<evidence type="ECO:0000256" key="6">
    <source>
        <dbReference type="ARBA" id="ARBA00023139"/>
    </source>
</evidence>
<dbReference type="Gene3D" id="3.30.300.210">
    <property type="entry name" value="Nutrient germinant receptor protein C, domain 3"/>
    <property type="match status" value="1"/>
</dbReference>
<keyword evidence="4" id="KW-0732">Signal</keyword>
<dbReference type="InterPro" id="IPR057336">
    <property type="entry name" value="GerAC_N"/>
</dbReference>
<evidence type="ECO:0000256" key="1">
    <source>
        <dbReference type="ARBA" id="ARBA00004635"/>
    </source>
</evidence>
<evidence type="ECO:0000313" key="11">
    <source>
        <dbReference type="Proteomes" id="UP000309676"/>
    </source>
</evidence>
<comment type="similarity">
    <text evidence="2">Belongs to the GerABKC lipoprotein family.</text>
</comment>
<evidence type="ECO:0000259" key="8">
    <source>
        <dbReference type="Pfam" id="PF05504"/>
    </source>
</evidence>
<evidence type="ECO:0000256" key="3">
    <source>
        <dbReference type="ARBA" id="ARBA00022544"/>
    </source>
</evidence>
<dbReference type="RefSeq" id="WP_138193943.1">
    <property type="nucleotide sequence ID" value="NZ_VCIW01000005.1"/>
</dbReference>
<keyword evidence="11" id="KW-1185">Reference proteome</keyword>
<evidence type="ECO:0000256" key="2">
    <source>
        <dbReference type="ARBA" id="ARBA00007886"/>
    </source>
</evidence>
<evidence type="ECO:0000256" key="4">
    <source>
        <dbReference type="ARBA" id="ARBA00022729"/>
    </source>
</evidence>
<comment type="subcellular location">
    <subcellularLocation>
        <location evidence="1">Membrane</location>
        <topology evidence="1">Lipid-anchor</topology>
    </subcellularLocation>
</comment>
<evidence type="ECO:0008006" key="12">
    <source>
        <dbReference type="Google" id="ProtNLM"/>
    </source>
</evidence>
<reference evidence="10 11" key="1">
    <citation type="submission" date="2019-05" db="EMBL/GenBank/DDBJ databases">
        <authorList>
            <person name="Narsing Rao M.P."/>
            <person name="Li W.J."/>
        </authorList>
    </citation>
    <scope>NUCLEOTIDE SEQUENCE [LARGE SCALE GENOMIC DNA]</scope>
    <source>
        <strain evidence="10 11">SYSU_K30003</strain>
    </source>
</reference>
<dbReference type="InterPro" id="IPR038501">
    <property type="entry name" value="Spore_GerAC_C_sf"/>
</dbReference>
<keyword evidence="5" id="KW-0472">Membrane</keyword>
<dbReference type="GO" id="GO:0016020">
    <property type="term" value="C:membrane"/>
    <property type="evidence" value="ECO:0007669"/>
    <property type="project" value="UniProtKB-SubCell"/>
</dbReference>
<evidence type="ECO:0000256" key="5">
    <source>
        <dbReference type="ARBA" id="ARBA00023136"/>
    </source>
</evidence>
<name>A0A5R9G7A2_9BACL</name>
<evidence type="ECO:0000313" key="10">
    <source>
        <dbReference type="EMBL" id="TLS52287.1"/>
    </source>
</evidence>
<dbReference type="PANTHER" id="PTHR35789">
    <property type="entry name" value="SPORE GERMINATION PROTEIN B3"/>
    <property type="match status" value="1"/>
</dbReference>
<gene>
    <name evidence="10" type="ORF">FE782_09940</name>
</gene>
<feature type="domain" description="Spore germination protein N-terminal" evidence="9">
    <location>
        <begin position="29"/>
        <end position="199"/>
    </location>
</feature>
<sequence>MKAYKIENIVKTLLVLLLLAYAGAGFHGYEDIEKRFFVVSMGIDEGKNGYKYEVILKLALPQADPKAAKNEYLILKKDSDAIGTAVASLKTQVDKELDFGHMKMIFIGESLAKKELKPTLDWFFRRRDIQKIAFVAVARPDAATVQDIKPSFEKIPSNSYFLAFGDEGTESPYIITEYIFDLHRRLHERGIDPVVPIVESTEKRFDISRAYVVTMKGAALELGPQETGMFSMLLHRAERATLSVIQEENVFTVNADEIQLKYKLQTSGKPRVIVTGKVLSTLESSSESVEPKELGKYERAVEKQINEEVLAMLKKFQAASVDPLGIGLRYRATHFNNATEWDEWLNMYPQLEFESDIRVILETTGVVE</sequence>
<dbReference type="InterPro" id="IPR008844">
    <property type="entry name" value="Spore_GerAC-like"/>
</dbReference>
<dbReference type="OrthoDB" id="2433998at2"/>
<dbReference type="Pfam" id="PF05504">
    <property type="entry name" value="Spore_GerAC"/>
    <property type="match status" value="1"/>
</dbReference>
<dbReference type="Proteomes" id="UP000309676">
    <property type="component" value="Unassembled WGS sequence"/>
</dbReference>
<keyword evidence="7" id="KW-0449">Lipoprotein</keyword>
<protein>
    <recommendedName>
        <fullName evidence="12">Ger(X)C family spore germination protein</fullName>
    </recommendedName>
</protein>
<feature type="domain" description="Spore germination GerAC-like C-terminal" evidence="8">
    <location>
        <begin position="221"/>
        <end position="365"/>
    </location>
</feature>
<keyword evidence="6" id="KW-0564">Palmitate</keyword>
<dbReference type="InterPro" id="IPR046953">
    <property type="entry name" value="Spore_GerAC-like_C"/>
</dbReference>